<evidence type="ECO:0000256" key="1">
    <source>
        <dbReference type="ARBA" id="ARBA00022450"/>
    </source>
</evidence>
<evidence type="ECO:0000256" key="2">
    <source>
        <dbReference type="ARBA" id="ARBA00022553"/>
    </source>
</evidence>
<dbReference type="SUPFAM" id="SSF47336">
    <property type="entry name" value="ACP-like"/>
    <property type="match status" value="1"/>
</dbReference>
<dbReference type="InterPro" id="IPR011004">
    <property type="entry name" value="Trimer_LpxA-like_sf"/>
</dbReference>
<dbReference type="Pfam" id="PF00550">
    <property type="entry name" value="PP-binding"/>
    <property type="match status" value="1"/>
</dbReference>
<dbReference type="PANTHER" id="PTHR43201">
    <property type="entry name" value="ACYL-COA SYNTHETASE"/>
    <property type="match status" value="1"/>
</dbReference>
<dbReference type="Gene3D" id="1.10.1200.10">
    <property type="entry name" value="ACP-like"/>
    <property type="match status" value="1"/>
</dbReference>
<comment type="caution">
    <text evidence="5">The sequence shown here is derived from an EMBL/GenBank/DDBJ whole genome shotgun (WGS) entry which is preliminary data.</text>
</comment>
<evidence type="ECO:0000256" key="3">
    <source>
        <dbReference type="SAM" id="Phobius"/>
    </source>
</evidence>
<dbReference type="SMART" id="SM00823">
    <property type="entry name" value="PKS_PP"/>
    <property type="match status" value="1"/>
</dbReference>
<feature type="transmembrane region" description="Helical" evidence="3">
    <location>
        <begin position="1166"/>
        <end position="1187"/>
    </location>
</feature>
<keyword evidence="3" id="KW-0472">Membrane</keyword>
<feature type="transmembrane region" description="Helical" evidence="3">
    <location>
        <begin position="928"/>
        <end position="956"/>
    </location>
</feature>
<dbReference type="InterPro" id="IPR000873">
    <property type="entry name" value="AMP-dep_synth/lig_dom"/>
</dbReference>
<keyword evidence="6" id="KW-1185">Reference proteome</keyword>
<proteinExistence type="predicted"/>
<keyword evidence="2" id="KW-0597">Phosphoprotein</keyword>
<dbReference type="PANTHER" id="PTHR43201:SF10">
    <property type="entry name" value="CARRIER DOMAIN-CONTAINING PROTEIN"/>
    <property type="match status" value="1"/>
</dbReference>
<evidence type="ECO:0000313" key="5">
    <source>
        <dbReference type="EMBL" id="KAL3419311.1"/>
    </source>
</evidence>
<dbReference type="InterPro" id="IPR036736">
    <property type="entry name" value="ACP-like_sf"/>
</dbReference>
<organism evidence="5 6">
    <name type="scientific">Phlyctema vagabunda</name>
    <dbReference type="NCBI Taxonomy" id="108571"/>
    <lineage>
        <taxon>Eukaryota</taxon>
        <taxon>Fungi</taxon>
        <taxon>Dikarya</taxon>
        <taxon>Ascomycota</taxon>
        <taxon>Pezizomycotina</taxon>
        <taxon>Leotiomycetes</taxon>
        <taxon>Helotiales</taxon>
        <taxon>Dermateaceae</taxon>
        <taxon>Phlyctema</taxon>
    </lineage>
</organism>
<keyword evidence="1" id="KW-0596">Phosphopantetheine</keyword>
<keyword evidence="3" id="KW-1133">Transmembrane helix</keyword>
<reference evidence="5 6" key="1">
    <citation type="submission" date="2024-06" db="EMBL/GenBank/DDBJ databases">
        <title>Complete genome of Phlyctema vagabunda strain 19-DSS-EL-015.</title>
        <authorList>
            <person name="Fiorenzani C."/>
        </authorList>
    </citation>
    <scope>NUCLEOTIDE SEQUENCE [LARGE SCALE GENOMIC DNA]</scope>
    <source>
        <strain evidence="5 6">19-DSS-EL-015</strain>
    </source>
</reference>
<feature type="transmembrane region" description="Helical" evidence="3">
    <location>
        <begin position="1477"/>
        <end position="1506"/>
    </location>
</feature>
<dbReference type="PROSITE" id="PS50075">
    <property type="entry name" value="CARRIER"/>
    <property type="match status" value="1"/>
</dbReference>
<gene>
    <name evidence="5" type="ORF">PVAG01_09533</name>
</gene>
<dbReference type="InterPro" id="IPR045851">
    <property type="entry name" value="AMP-bd_C_sf"/>
</dbReference>
<dbReference type="EMBL" id="JBFCZG010000008">
    <property type="protein sequence ID" value="KAL3419311.1"/>
    <property type="molecule type" value="Genomic_DNA"/>
</dbReference>
<feature type="transmembrane region" description="Helical" evidence="3">
    <location>
        <begin position="1108"/>
        <end position="1132"/>
    </location>
</feature>
<name>A0ABR4P7L8_9HELO</name>
<evidence type="ECO:0000259" key="4">
    <source>
        <dbReference type="PROSITE" id="PS50075"/>
    </source>
</evidence>
<dbReference type="Proteomes" id="UP001629113">
    <property type="component" value="Unassembled WGS sequence"/>
</dbReference>
<feature type="transmembrane region" description="Helical" evidence="3">
    <location>
        <begin position="1526"/>
        <end position="1548"/>
    </location>
</feature>
<dbReference type="InterPro" id="IPR009081">
    <property type="entry name" value="PP-bd_ACP"/>
</dbReference>
<dbReference type="InterPro" id="IPR020806">
    <property type="entry name" value="PKS_PP-bd"/>
</dbReference>
<dbReference type="InterPro" id="IPR042099">
    <property type="entry name" value="ANL_N_sf"/>
</dbReference>
<protein>
    <submittedName>
        <fullName evidence="5">Peroxisomal-coenzyme a synthetase</fullName>
    </submittedName>
</protein>
<keyword evidence="3" id="KW-0812">Transmembrane</keyword>
<sequence>MASKMVTQEEAYLEKVYSSSTSPSVKASFLSWPDQLTEQISSQTESLANLLSSIPIHNGAGCLSLAALSLLLSQYQGSSTSTFDIIRTYNKIWRSLPEVVKAGHDEDATSLVQQTFSDMKSHLQHLPGLFISSSLPALIDPTTQKHITHHGLSSFIQNFRLPGVHDDKNSNVVAVALQNGHLLGLACLAVASYYTAAPINIAGGADQFRSDVELANPRKILVLESDVERLGLLDTWVSEANIQVIIIEQKLDLTFATRLLNQDTSVSSGQRPKANAPDDLALILFTSGTSGKKKVVPMTAFGLMTGVCCVIDSWGLTDDDSCVNMMPLNHVGGLIRNLFAPVLSGGSTILCPAFDPNLFWDILEEGQGSWYYASPSMHMSILAEGSLRPDSLSKCRLRLVCNAAGGLLPALAVRLRDTFKCTVLPSYGMTECMPISTPPLGYTLDRVGTSGIGCGPEIAILDESDNILPPGDVGRINVRGGPAFTGYLKGDTIDKSAFNRDGWFDTGDLGSLDADGYLYLTGRGKEVVNRGGELISPFEVEEAITIASQNIESPLYGRVQQVLAFSAPHEVLQEVVGVAIVTPSGQPRPDVRLIQSALKSSLHSPKWPVIVVYMDALPTSNNKIVRIKLGERLGLKSITDDIKLIERHFTAVCPPVNSLLSTKIPSAVCENDLQHVLSHTRKIIDARYEVHVGESHHDGTPEITLAPAAGEKSLNIYEKDKISVASRMEQALDGFLVPSSITYLETPFPRGPGGAIDEDLLRESLKLLKASHSSPAASETEQIIRRAFGEVLGFDENEITSESEFFDMGGDSLSAGRLLSIIRRDMQIRIPVDQLFGASRVCELRDLVDSILARNSAAAASSEGGSAPKTLHGCDKTYSSTNPLVLLINLTPIILFYPLKMGFQWTILMYSLATIGDHWAEPNVAARFLALVASMFISRASTQIVAPIIGIIFKWVVMGKYKEGMYPMWGPYHTRWWIVQKVLLICGKGIFRHLDVTRLFYYRLLGAKIGKGVTIEKGTTLGEYDLLEIGDNVHLDRCIVRPFAAERNTSMYLAKITIGSNSSIGLKSHVVAGSTLPVDTYIGANSSSYEMSDADDSQRSNMPVKTHFLLQIFAIIPLQVAILFISSLPWMAGLFGIVMTEPVGTVDSVKTVIIWWATPHRIGYHYLAQTLNVAVRPFVWFALVVVVKKVLDMTLGRATPKPAGERTQVDNFRAAILRAIVPNGNLHRVTKLFGTHYEFTSMAVRAMGGKVGKRVYWPGTGPSMQDFDLVDVGDDVVFGSRSHLITSDAISSDYIRIGNGAMIADRAVLSPGTTVGESAVLGSGAFIKRNQACARQSVWVGNRNGGAICLTGAVLNPAQELARKQPQLFGTGPNTPLPSYPGSPPATDFLSYPPSYCNTPRSMTFAEVKPLIQTSTIDKSATVEKDSSTSKSVFEKSYKSPSISSSEKSVSSPSSSPFGRAFYEGRAPYHVLGPYTIFFYSTFTTVFVQCFWNAGTISTLMLAAVIKRTEEFERTWYRPLKVYGMSTAFLSGIFTLLAMISLMIVICAKWAILGRRKVGNYDWDKSSYCQRWQLFLNIEAVRRRCFSGNGVLGMLTGTHFCVLYFRALGAKIGKDCALFAGGRPSLMFTEPDLLTLGDRVTTDDSSLVCHINSRGNFSLNRLNVGDRSVLRSGSRLLSGATMGNDVVLLEHTLIMAGDVADDGTCYQGWPADVFHGNRLRVGKKE</sequence>
<dbReference type="Gene3D" id="3.40.50.12780">
    <property type="entry name" value="N-terminal domain of ligase-like"/>
    <property type="match status" value="1"/>
</dbReference>
<accession>A0ABR4P7L8</accession>
<evidence type="ECO:0000313" key="6">
    <source>
        <dbReference type="Proteomes" id="UP001629113"/>
    </source>
</evidence>
<dbReference type="SUPFAM" id="SSF56801">
    <property type="entry name" value="Acetyl-CoA synthetase-like"/>
    <property type="match status" value="1"/>
</dbReference>
<dbReference type="SUPFAM" id="SSF51161">
    <property type="entry name" value="Trimeric LpxA-like enzymes"/>
    <property type="match status" value="3"/>
</dbReference>
<feature type="domain" description="Carrier" evidence="4">
    <location>
        <begin position="775"/>
        <end position="852"/>
    </location>
</feature>
<dbReference type="Gene3D" id="3.30.300.30">
    <property type="match status" value="1"/>
</dbReference>
<dbReference type="Pfam" id="PF00501">
    <property type="entry name" value="AMP-binding"/>
    <property type="match status" value="1"/>
</dbReference>
<dbReference type="Gene3D" id="2.160.10.10">
    <property type="entry name" value="Hexapeptide repeat proteins"/>
    <property type="match status" value="2"/>
</dbReference>